<dbReference type="GO" id="GO:0004222">
    <property type="term" value="F:metalloendopeptidase activity"/>
    <property type="evidence" value="ECO:0007669"/>
    <property type="project" value="TreeGrafter"/>
</dbReference>
<dbReference type="InterPro" id="IPR011055">
    <property type="entry name" value="Dup_hybrid_motif"/>
</dbReference>
<dbReference type="InterPro" id="IPR016047">
    <property type="entry name" value="M23ase_b-sheet_dom"/>
</dbReference>
<dbReference type="Gene3D" id="2.70.70.10">
    <property type="entry name" value="Glucose Permease (Domain IIA)"/>
    <property type="match status" value="1"/>
</dbReference>
<dbReference type="InterPro" id="IPR050570">
    <property type="entry name" value="Cell_wall_metabolism_enzyme"/>
</dbReference>
<dbReference type="Proteomes" id="UP000469346">
    <property type="component" value="Unassembled WGS sequence"/>
</dbReference>
<comment type="caution">
    <text evidence="3">The sequence shown here is derived from an EMBL/GenBank/DDBJ whole genome shotgun (WGS) entry which is preliminary data.</text>
</comment>
<gene>
    <name evidence="3" type="ORF">G3N55_04265</name>
</gene>
<keyword evidence="4" id="KW-1185">Reference proteome</keyword>
<dbReference type="RefSeq" id="WP_163298210.1">
    <property type="nucleotide sequence ID" value="NZ_JAAGRR010000032.1"/>
</dbReference>
<dbReference type="Pfam" id="PF01551">
    <property type="entry name" value="Peptidase_M23"/>
    <property type="match status" value="1"/>
</dbReference>
<evidence type="ECO:0000313" key="3">
    <source>
        <dbReference type="EMBL" id="NDY42063.1"/>
    </source>
</evidence>
<dbReference type="EMBL" id="JAAGRR010000032">
    <property type="protein sequence ID" value="NDY42063.1"/>
    <property type="molecule type" value="Genomic_DNA"/>
</dbReference>
<reference evidence="3 4" key="1">
    <citation type="submission" date="2020-02" db="EMBL/GenBank/DDBJ databases">
        <title>Comparative genomics of sulfur disproportionating microorganisms.</title>
        <authorList>
            <person name="Ward L.M."/>
            <person name="Bertran E."/>
            <person name="Johnston D.T."/>
        </authorList>
    </citation>
    <scope>NUCLEOTIDE SEQUENCE [LARGE SCALE GENOMIC DNA]</scope>
    <source>
        <strain evidence="3 4">DSM 100025</strain>
    </source>
</reference>
<evidence type="ECO:0000313" key="4">
    <source>
        <dbReference type="Proteomes" id="UP000469346"/>
    </source>
</evidence>
<dbReference type="CDD" id="cd12797">
    <property type="entry name" value="M23_peptidase"/>
    <property type="match status" value="1"/>
</dbReference>
<feature type="domain" description="M23ase beta-sheet core" evidence="2">
    <location>
        <begin position="334"/>
        <end position="428"/>
    </location>
</feature>
<sequence>MKRILVCLLSFVVVAVLVLAGLFAFFRLEGTPPAIEVVAPPEVIGRDATVRVRVRDDRSGVRRVTVALVQDQRVYRVGAGTLPPAAWWRGTGVPEREWTFSFHPHALGLAEGPARLRVEAWDASARNVLAGNWARLERPVRVDITPPRVQVLSRMHNVAVGGAGLVAYRLSERPADSGVVVGDRFFPGYPKPGGRAGDYAALVAIPFDVQQVDRVYVEARDAAGNVGRAGVPFLVLRRTPRSDRIRITDDFLRRKMPGFARPDEPETDLLAVFLRVNGELRRENARRLRELCAGSRPELLWSGAFLRLPRSSRRAGFAERRTYLYRGREVDRAVHLGVDLAATAHSPVPAANAGRVAFAGELGIYGNTVLLDHGFGLFSLYGHLSSIAVTPGQEVRKGQVIGRTGMTGLAGGDHLHFAMLVHGVFVDPVEWWDRKWIEGHILANLAAE</sequence>
<dbReference type="PANTHER" id="PTHR21666">
    <property type="entry name" value="PEPTIDASE-RELATED"/>
    <property type="match status" value="1"/>
</dbReference>
<dbReference type="SUPFAM" id="SSF51261">
    <property type="entry name" value="Duplicated hybrid motif"/>
    <property type="match status" value="1"/>
</dbReference>
<keyword evidence="1" id="KW-0732">Signal</keyword>
<dbReference type="PANTHER" id="PTHR21666:SF289">
    <property type="entry name" value="L-ALA--D-GLU ENDOPEPTIDASE"/>
    <property type="match status" value="1"/>
</dbReference>
<accession>A0A6N9TPN8</accession>
<proteinExistence type="predicted"/>
<dbReference type="AlphaFoldDB" id="A0A6N9TPN8"/>
<evidence type="ECO:0000259" key="2">
    <source>
        <dbReference type="Pfam" id="PF01551"/>
    </source>
</evidence>
<protein>
    <submittedName>
        <fullName evidence="3">M23 family metallopeptidase</fullName>
    </submittedName>
</protein>
<name>A0A6N9TPN8_DISTH</name>
<organism evidence="3 4">
    <name type="scientific">Dissulfurirhabdus thermomarina</name>
    <dbReference type="NCBI Taxonomy" id="1765737"/>
    <lineage>
        <taxon>Bacteria</taxon>
        <taxon>Deltaproteobacteria</taxon>
        <taxon>Dissulfurirhabdaceae</taxon>
        <taxon>Dissulfurirhabdus</taxon>
    </lineage>
</organism>
<evidence type="ECO:0000256" key="1">
    <source>
        <dbReference type="ARBA" id="ARBA00022729"/>
    </source>
</evidence>